<organism evidence="6 7">
    <name type="scientific">Acorus calamus</name>
    <name type="common">Sweet flag</name>
    <dbReference type="NCBI Taxonomy" id="4465"/>
    <lineage>
        <taxon>Eukaryota</taxon>
        <taxon>Viridiplantae</taxon>
        <taxon>Streptophyta</taxon>
        <taxon>Embryophyta</taxon>
        <taxon>Tracheophyta</taxon>
        <taxon>Spermatophyta</taxon>
        <taxon>Magnoliopsida</taxon>
        <taxon>Liliopsida</taxon>
        <taxon>Acoraceae</taxon>
        <taxon>Acorus</taxon>
    </lineage>
</organism>
<evidence type="ECO:0000256" key="3">
    <source>
        <dbReference type="ARBA" id="ARBA00022964"/>
    </source>
</evidence>
<evidence type="ECO:0000256" key="4">
    <source>
        <dbReference type="ARBA" id="ARBA00023004"/>
    </source>
</evidence>
<keyword evidence="7" id="KW-1185">Reference proteome</keyword>
<evidence type="ECO:0000313" key="6">
    <source>
        <dbReference type="EMBL" id="KAK1289617.1"/>
    </source>
</evidence>
<comment type="similarity">
    <text evidence="1">Belongs to the carotenoid oxygenase family.</text>
</comment>
<feature type="binding site" evidence="5">
    <location>
        <position position="308"/>
    </location>
    <ligand>
        <name>Fe cation</name>
        <dbReference type="ChEBI" id="CHEBI:24875"/>
        <note>catalytic</note>
    </ligand>
</feature>
<keyword evidence="2 5" id="KW-0479">Metal-binding</keyword>
<keyword evidence="3" id="KW-0223">Dioxygenase</keyword>
<protein>
    <submittedName>
        <fullName evidence="6">Uncharacterized protein</fullName>
    </submittedName>
</protein>
<accession>A0AAV9CLH5</accession>
<dbReference type="PANTHER" id="PTHR10543:SF142">
    <property type="entry name" value="OS06G0162550 PROTEIN"/>
    <property type="match status" value="1"/>
</dbReference>
<evidence type="ECO:0000256" key="2">
    <source>
        <dbReference type="ARBA" id="ARBA00022723"/>
    </source>
</evidence>
<gene>
    <name evidence="6" type="ORF">QJS10_CPB18g01070</name>
</gene>
<dbReference type="Pfam" id="PF03055">
    <property type="entry name" value="RPE65"/>
    <property type="match status" value="1"/>
</dbReference>
<sequence length="421" mass="47290">MASFTHAMRITCAVEKAPPTTPLQHLTSTLNSAFKPLLKKTNQLPLKTQFTESIKAACVTMLDAFVDSTFKFVDTPAELPGNYAPVDEIDEAIMLSDIEGEIPKDFPQGIYMRTGPNFLHPTKLATESMFGRAAFGVFQGDGMVHATFFDRDDNGKWKLSYRNRYAEAETFLMEKERDKPLLLPAAEGEPRALLIASILNMLRFGKVTKDYNNTNVFENAGKVYTISENHLPYEIDKSNLKTGKIWDVNGAWDRPFTSHPKRAPGTGEVVIMGVNAVKPYYVVGVISADGEKLLNKVDVKFGTPTLSHEIGITENYNIILDYPIRFGLSRLLADKQLIGYERDDGQRSRIGVMPRYGDAESIKWFGVKNHCSYHIIDSFEDGDEVIVRVCWMSGSLISGPSHKDDKAQWYRRAFSQPPKKL</sequence>
<feature type="binding site" evidence="5">
    <location>
        <position position="374"/>
    </location>
    <ligand>
        <name>Fe cation</name>
        <dbReference type="ChEBI" id="CHEBI:24875"/>
        <note>catalytic</note>
    </ligand>
</feature>
<reference evidence="6" key="1">
    <citation type="journal article" date="2023" name="Nat. Commun.">
        <title>Diploid and tetraploid genomes of Acorus and the evolution of monocots.</title>
        <authorList>
            <person name="Ma L."/>
            <person name="Liu K.W."/>
            <person name="Li Z."/>
            <person name="Hsiao Y.Y."/>
            <person name="Qi Y."/>
            <person name="Fu T."/>
            <person name="Tang G.D."/>
            <person name="Zhang D."/>
            <person name="Sun W.H."/>
            <person name="Liu D.K."/>
            <person name="Li Y."/>
            <person name="Chen G.Z."/>
            <person name="Liu X.D."/>
            <person name="Liao X.Y."/>
            <person name="Jiang Y.T."/>
            <person name="Yu X."/>
            <person name="Hao Y."/>
            <person name="Huang J."/>
            <person name="Zhao X.W."/>
            <person name="Ke S."/>
            <person name="Chen Y.Y."/>
            <person name="Wu W.L."/>
            <person name="Hsu J.L."/>
            <person name="Lin Y.F."/>
            <person name="Huang M.D."/>
            <person name="Li C.Y."/>
            <person name="Huang L."/>
            <person name="Wang Z.W."/>
            <person name="Zhao X."/>
            <person name="Zhong W.Y."/>
            <person name="Peng D.H."/>
            <person name="Ahmad S."/>
            <person name="Lan S."/>
            <person name="Zhang J.S."/>
            <person name="Tsai W.C."/>
            <person name="Van de Peer Y."/>
            <person name="Liu Z.J."/>
        </authorList>
    </citation>
    <scope>NUCLEOTIDE SEQUENCE</scope>
    <source>
        <strain evidence="6">CP</strain>
    </source>
</reference>
<keyword evidence="3" id="KW-0560">Oxidoreductase</keyword>
<dbReference type="GO" id="GO:0016121">
    <property type="term" value="P:carotene catabolic process"/>
    <property type="evidence" value="ECO:0007669"/>
    <property type="project" value="TreeGrafter"/>
</dbReference>
<proteinExistence type="inferred from homology"/>
<evidence type="ECO:0000313" key="7">
    <source>
        <dbReference type="Proteomes" id="UP001180020"/>
    </source>
</evidence>
<dbReference type="GO" id="GO:0046872">
    <property type="term" value="F:metal ion binding"/>
    <property type="evidence" value="ECO:0007669"/>
    <property type="project" value="UniProtKB-KW"/>
</dbReference>
<dbReference type="EMBL" id="JAUJYO010000018">
    <property type="protein sequence ID" value="KAK1289617.1"/>
    <property type="molecule type" value="Genomic_DNA"/>
</dbReference>
<evidence type="ECO:0000256" key="1">
    <source>
        <dbReference type="ARBA" id="ARBA00006787"/>
    </source>
</evidence>
<evidence type="ECO:0000256" key="5">
    <source>
        <dbReference type="PIRSR" id="PIRSR604294-1"/>
    </source>
</evidence>
<dbReference type="Proteomes" id="UP001180020">
    <property type="component" value="Unassembled WGS sequence"/>
</dbReference>
<comment type="caution">
    <text evidence="6">The sequence shown here is derived from an EMBL/GenBank/DDBJ whole genome shotgun (WGS) entry which is preliminary data.</text>
</comment>
<reference evidence="6" key="2">
    <citation type="submission" date="2023-06" db="EMBL/GenBank/DDBJ databases">
        <authorList>
            <person name="Ma L."/>
            <person name="Liu K.-W."/>
            <person name="Li Z."/>
            <person name="Hsiao Y.-Y."/>
            <person name="Qi Y."/>
            <person name="Fu T."/>
            <person name="Tang G."/>
            <person name="Zhang D."/>
            <person name="Sun W.-H."/>
            <person name="Liu D.-K."/>
            <person name="Li Y."/>
            <person name="Chen G.-Z."/>
            <person name="Liu X.-D."/>
            <person name="Liao X.-Y."/>
            <person name="Jiang Y.-T."/>
            <person name="Yu X."/>
            <person name="Hao Y."/>
            <person name="Huang J."/>
            <person name="Zhao X.-W."/>
            <person name="Ke S."/>
            <person name="Chen Y.-Y."/>
            <person name="Wu W.-L."/>
            <person name="Hsu J.-L."/>
            <person name="Lin Y.-F."/>
            <person name="Huang M.-D."/>
            <person name="Li C.-Y."/>
            <person name="Huang L."/>
            <person name="Wang Z.-W."/>
            <person name="Zhao X."/>
            <person name="Zhong W.-Y."/>
            <person name="Peng D.-H."/>
            <person name="Ahmad S."/>
            <person name="Lan S."/>
            <person name="Zhang J.-S."/>
            <person name="Tsai W.-C."/>
            <person name="Van De Peer Y."/>
            <person name="Liu Z.-J."/>
        </authorList>
    </citation>
    <scope>NUCLEOTIDE SEQUENCE</scope>
    <source>
        <strain evidence="6">CP</strain>
        <tissue evidence="6">Leaves</tissue>
    </source>
</reference>
<dbReference type="AlphaFoldDB" id="A0AAV9CLH5"/>
<feature type="binding site" evidence="5">
    <location>
        <position position="259"/>
    </location>
    <ligand>
        <name>Fe cation</name>
        <dbReference type="ChEBI" id="CHEBI:24875"/>
        <note>catalytic</note>
    </ligand>
</feature>
<name>A0AAV9CLH5_ACOCL</name>
<dbReference type="InterPro" id="IPR004294">
    <property type="entry name" value="Carotenoid_Oase"/>
</dbReference>
<keyword evidence="4 5" id="KW-0408">Iron</keyword>
<dbReference type="GO" id="GO:0010436">
    <property type="term" value="F:carotenoid dioxygenase activity"/>
    <property type="evidence" value="ECO:0007669"/>
    <property type="project" value="TreeGrafter"/>
</dbReference>
<dbReference type="GO" id="GO:0009570">
    <property type="term" value="C:chloroplast stroma"/>
    <property type="evidence" value="ECO:0007669"/>
    <property type="project" value="TreeGrafter"/>
</dbReference>
<comment type="cofactor">
    <cofactor evidence="5">
        <name>Fe(2+)</name>
        <dbReference type="ChEBI" id="CHEBI:29033"/>
    </cofactor>
    <text evidence="5">Binds 1 Fe(2+) ion per subunit.</text>
</comment>
<dbReference type="PANTHER" id="PTHR10543">
    <property type="entry name" value="BETA-CAROTENE DIOXYGENASE"/>
    <property type="match status" value="1"/>
</dbReference>